<evidence type="ECO:0000256" key="3">
    <source>
        <dbReference type="ARBA" id="ARBA00022741"/>
    </source>
</evidence>
<dbReference type="Gene3D" id="1.20.1560.10">
    <property type="entry name" value="ABC transporter type 1, transmembrane domain"/>
    <property type="match status" value="1"/>
</dbReference>
<protein>
    <submittedName>
        <fullName evidence="10">ABC transporter ATP-binding protein</fullName>
    </submittedName>
</protein>
<dbReference type="InterPro" id="IPR003439">
    <property type="entry name" value="ABC_transporter-like_ATP-bd"/>
</dbReference>
<keyword evidence="3" id="KW-0547">Nucleotide-binding</keyword>
<keyword evidence="4 10" id="KW-0067">ATP-binding</keyword>
<evidence type="ECO:0000313" key="10">
    <source>
        <dbReference type="EMBL" id="MBC8175912.1"/>
    </source>
</evidence>
<feature type="domain" description="ABC transporter" evidence="8">
    <location>
        <begin position="368"/>
        <end position="602"/>
    </location>
</feature>
<keyword evidence="6 7" id="KW-0472">Membrane</keyword>
<dbReference type="InterPro" id="IPR039421">
    <property type="entry name" value="Type_1_exporter"/>
</dbReference>
<dbReference type="SUPFAM" id="SSF52540">
    <property type="entry name" value="P-loop containing nucleoside triphosphate hydrolases"/>
    <property type="match status" value="1"/>
</dbReference>
<dbReference type="InterPro" id="IPR036640">
    <property type="entry name" value="ABC1_TM_sf"/>
</dbReference>
<dbReference type="PANTHER" id="PTHR24221">
    <property type="entry name" value="ATP-BINDING CASSETTE SUB-FAMILY B"/>
    <property type="match status" value="1"/>
</dbReference>
<dbReference type="GO" id="GO:0005524">
    <property type="term" value="F:ATP binding"/>
    <property type="evidence" value="ECO:0007669"/>
    <property type="project" value="UniProtKB-KW"/>
</dbReference>
<sequence length="613" mass="68406">MLDYIIGKEIASYIKRHRGMVICALVLMAISSLFVVVPAFLLQPFIDEGMKTGSAPVAWKIPWIHFDSGSWFSWKRTELTIVDGISPNRLLGLLTLIALVGVFIKSITAYFGGLAAAAFSNRAVKSVRIDLFRKFSSLSMGFYHKEKSGVLIARSTADLAVLQSLISEVLLGLIQYPLTALVFLVFLFVMNLKLTLLVFFVVPLIAVLVRLFGRKVKKHSFRVQEAIAQITSAYHETLLCLKLVQGFFMGRSEVKRFSELAEDLYKKIMHWNRWQLGLGPMMDSVVFLVMPAVLIVGKVYFHNTLGEILAMAYAFSRVYRPIKKLALVNNQIKTLQGATKRVFGIMGKTPDIRDNSGAEPLSFHHRSIEFNSVSFGYSRDDLVLKDISFRLKRGEMVAFVGSTGAGKSTLLDLVPRFYDVIEGSITIDGKDVRNVTLESLRKQIGIVNQETLLFNQTIQYNISYGSPQKSQDEIIEAAKAANAHDFIMAQPQGYQTMVGDQGSLLSGGQRQRIAIARAILIDPAILMLDEAASALDAESERLVQVAIERLKGTRTILIVAHRLSTIIRADRIFVLEKGRIVETGMLEELLSLNGRFRQLHDMQLGAERIAHSA</sequence>
<dbReference type="FunFam" id="3.40.50.300:FF:000218">
    <property type="entry name" value="Multidrug ABC transporter ATP-binding protein"/>
    <property type="match status" value="1"/>
</dbReference>
<feature type="transmembrane region" description="Helical" evidence="7">
    <location>
        <begin position="93"/>
        <end position="119"/>
    </location>
</feature>
<dbReference type="SMART" id="SM00382">
    <property type="entry name" value="AAA"/>
    <property type="match status" value="1"/>
</dbReference>
<dbReference type="InterPro" id="IPR017871">
    <property type="entry name" value="ABC_transporter-like_CS"/>
</dbReference>
<keyword evidence="2 7" id="KW-0812">Transmembrane</keyword>
<dbReference type="GO" id="GO:0016887">
    <property type="term" value="F:ATP hydrolysis activity"/>
    <property type="evidence" value="ECO:0007669"/>
    <property type="project" value="InterPro"/>
</dbReference>
<evidence type="ECO:0000259" key="8">
    <source>
        <dbReference type="PROSITE" id="PS50893"/>
    </source>
</evidence>
<evidence type="ECO:0000313" key="11">
    <source>
        <dbReference type="Proteomes" id="UP000650524"/>
    </source>
</evidence>
<feature type="transmembrane region" description="Helical" evidence="7">
    <location>
        <begin position="194"/>
        <end position="212"/>
    </location>
</feature>
<dbReference type="Pfam" id="PF00664">
    <property type="entry name" value="ABC_membrane"/>
    <property type="match status" value="1"/>
</dbReference>
<organism evidence="10 11">
    <name type="scientific">Candidatus Desulfacyla euxinica</name>
    <dbReference type="NCBI Taxonomy" id="2841693"/>
    <lineage>
        <taxon>Bacteria</taxon>
        <taxon>Deltaproteobacteria</taxon>
        <taxon>Candidatus Desulfacyla</taxon>
    </lineage>
</organism>
<feature type="transmembrane region" description="Helical" evidence="7">
    <location>
        <begin position="21"/>
        <end position="41"/>
    </location>
</feature>
<feature type="transmembrane region" description="Helical" evidence="7">
    <location>
        <begin position="276"/>
        <end position="301"/>
    </location>
</feature>
<gene>
    <name evidence="10" type="ORF">H8E19_00795</name>
</gene>
<dbReference type="Pfam" id="PF00005">
    <property type="entry name" value="ABC_tran"/>
    <property type="match status" value="1"/>
</dbReference>
<dbReference type="PROSITE" id="PS50929">
    <property type="entry name" value="ABC_TM1F"/>
    <property type="match status" value="1"/>
</dbReference>
<dbReference type="PROSITE" id="PS00211">
    <property type="entry name" value="ABC_TRANSPORTER_1"/>
    <property type="match status" value="1"/>
</dbReference>
<feature type="transmembrane region" description="Helical" evidence="7">
    <location>
        <begin position="169"/>
        <end position="188"/>
    </location>
</feature>
<dbReference type="InterPro" id="IPR003593">
    <property type="entry name" value="AAA+_ATPase"/>
</dbReference>
<evidence type="ECO:0000256" key="6">
    <source>
        <dbReference type="ARBA" id="ARBA00023136"/>
    </source>
</evidence>
<name>A0A8J6T368_9DELT</name>
<dbReference type="GO" id="GO:0140359">
    <property type="term" value="F:ABC-type transporter activity"/>
    <property type="evidence" value="ECO:0007669"/>
    <property type="project" value="InterPro"/>
</dbReference>
<dbReference type="GO" id="GO:0005886">
    <property type="term" value="C:plasma membrane"/>
    <property type="evidence" value="ECO:0007669"/>
    <property type="project" value="UniProtKB-SubCell"/>
</dbReference>
<dbReference type="Gene3D" id="3.40.50.300">
    <property type="entry name" value="P-loop containing nucleotide triphosphate hydrolases"/>
    <property type="match status" value="1"/>
</dbReference>
<dbReference type="InterPro" id="IPR011527">
    <property type="entry name" value="ABC1_TM_dom"/>
</dbReference>
<feature type="domain" description="ABC transmembrane type-1" evidence="9">
    <location>
        <begin position="24"/>
        <end position="334"/>
    </location>
</feature>
<dbReference type="Proteomes" id="UP000650524">
    <property type="component" value="Unassembled WGS sequence"/>
</dbReference>
<dbReference type="CDD" id="cd18552">
    <property type="entry name" value="ABC_6TM_MsbA_like"/>
    <property type="match status" value="1"/>
</dbReference>
<keyword evidence="5 7" id="KW-1133">Transmembrane helix</keyword>
<comment type="subcellular location">
    <subcellularLocation>
        <location evidence="1">Cell membrane</location>
        <topology evidence="1">Multi-pass membrane protein</topology>
    </subcellularLocation>
</comment>
<dbReference type="AlphaFoldDB" id="A0A8J6T368"/>
<proteinExistence type="predicted"/>
<reference evidence="10 11" key="1">
    <citation type="submission" date="2020-08" db="EMBL/GenBank/DDBJ databases">
        <title>Bridging the membrane lipid divide: bacteria of the FCB group superphylum have the potential to synthesize archaeal ether lipids.</title>
        <authorList>
            <person name="Villanueva L."/>
            <person name="Von Meijenfeldt F.A.B."/>
            <person name="Westbye A.B."/>
            <person name="Yadav S."/>
            <person name="Hopmans E.C."/>
            <person name="Dutilh B.E."/>
            <person name="Sinninghe Damste J.S."/>
        </authorList>
    </citation>
    <scope>NUCLEOTIDE SEQUENCE [LARGE SCALE GENOMIC DNA]</scope>
    <source>
        <strain evidence="10">NIOZ-UU27</strain>
    </source>
</reference>
<dbReference type="SUPFAM" id="SSF90123">
    <property type="entry name" value="ABC transporter transmembrane region"/>
    <property type="match status" value="1"/>
</dbReference>
<dbReference type="EMBL" id="JACNJD010000049">
    <property type="protein sequence ID" value="MBC8175912.1"/>
    <property type="molecule type" value="Genomic_DNA"/>
</dbReference>
<dbReference type="PROSITE" id="PS50893">
    <property type="entry name" value="ABC_TRANSPORTER_2"/>
    <property type="match status" value="1"/>
</dbReference>
<evidence type="ECO:0000256" key="1">
    <source>
        <dbReference type="ARBA" id="ARBA00004651"/>
    </source>
</evidence>
<evidence type="ECO:0000259" key="9">
    <source>
        <dbReference type="PROSITE" id="PS50929"/>
    </source>
</evidence>
<accession>A0A8J6T368</accession>
<comment type="caution">
    <text evidence="10">The sequence shown here is derived from an EMBL/GenBank/DDBJ whole genome shotgun (WGS) entry which is preliminary data.</text>
</comment>
<dbReference type="InterPro" id="IPR027417">
    <property type="entry name" value="P-loop_NTPase"/>
</dbReference>
<evidence type="ECO:0000256" key="2">
    <source>
        <dbReference type="ARBA" id="ARBA00022692"/>
    </source>
</evidence>
<evidence type="ECO:0000256" key="5">
    <source>
        <dbReference type="ARBA" id="ARBA00022989"/>
    </source>
</evidence>
<dbReference type="PANTHER" id="PTHR24221:SF654">
    <property type="entry name" value="ATP-BINDING CASSETTE SUB-FAMILY B MEMBER 6"/>
    <property type="match status" value="1"/>
</dbReference>
<evidence type="ECO:0000256" key="7">
    <source>
        <dbReference type="SAM" id="Phobius"/>
    </source>
</evidence>
<dbReference type="GO" id="GO:0034040">
    <property type="term" value="F:ATPase-coupled lipid transmembrane transporter activity"/>
    <property type="evidence" value="ECO:0007669"/>
    <property type="project" value="TreeGrafter"/>
</dbReference>
<evidence type="ECO:0000256" key="4">
    <source>
        <dbReference type="ARBA" id="ARBA00022840"/>
    </source>
</evidence>